<feature type="domain" description="NB-ARC" evidence="7">
    <location>
        <begin position="408"/>
        <end position="596"/>
    </location>
</feature>
<evidence type="ECO:0000259" key="10">
    <source>
        <dbReference type="Pfam" id="PF23598"/>
    </source>
</evidence>
<reference evidence="11" key="1">
    <citation type="submission" date="2015-04" db="UniProtKB">
        <authorList>
            <consortium name="EnsemblPlants"/>
        </authorList>
    </citation>
    <scope>IDENTIFICATION</scope>
</reference>
<dbReference type="EnsemblPlants" id="OPUNC02G34580.1">
    <property type="protein sequence ID" value="OPUNC02G34580.1"/>
    <property type="gene ID" value="OPUNC02G34580"/>
</dbReference>
<evidence type="ECO:0000256" key="4">
    <source>
        <dbReference type="ARBA" id="ARBA00022741"/>
    </source>
</evidence>
<keyword evidence="12" id="KW-1185">Reference proteome</keyword>
<dbReference type="Pfam" id="PF23559">
    <property type="entry name" value="WHD_DRP"/>
    <property type="match status" value="1"/>
</dbReference>
<dbReference type="SUPFAM" id="SSF52540">
    <property type="entry name" value="P-loop containing nucleoside triphosphate hydrolases"/>
    <property type="match status" value="2"/>
</dbReference>
<evidence type="ECO:0000313" key="12">
    <source>
        <dbReference type="Proteomes" id="UP000026962"/>
    </source>
</evidence>
<dbReference type="InterPro" id="IPR032675">
    <property type="entry name" value="LRR_dom_sf"/>
</dbReference>
<feature type="domain" description="Disease resistance N-terminal" evidence="8">
    <location>
        <begin position="13"/>
        <end position="94"/>
    </location>
</feature>
<dbReference type="Proteomes" id="UP000026962">
    <property type="component" value="Chromosome 2"/>
</dbReference>
<keyword evidence="4" id="KW-0547">Nucleotide-binding</keyword>
<dbReference type="Pfam" id="PF18052">
    <property type="entry name" value="Rx_N"/>
    <property type="match status" value="1"/>
</dbReference>
<feature type="domain" description="NB-ARC" evidence="7">
    <location>
        <begin position="180"/>
        <end position="340"/>
    </location>
</feature>
<dbReference type="InterPro" id="IPR027417">
    <property type="entry name" value="P-loop_NTPase"/>
</dbReference>
<dbReference type="InterPro" id="IPR038005">
    <property type="entry name" value="RX-like_CC"/>
</dbReference>
<keyword evidence="6" id="KW-0175">Coiled coil</keyword>
<dbReference type="InterPro" id="IPR058922">
    <property type="entry name" value="WHD_DRP"/>
</dbReference>
<reference evidence="11" key="2">
    <citation type="submission" date="2018-05" db="EMBL/GenBank/DDBJ databases">
        <title>OpunRS2 (Oryza punctata Reference Sequence Version 2).</title>
        <authorList>
            <person name="Zhang J."/>
            <person name="Kudrna D."/>
            <person name="Lee S."/>
            <person name="Talag J."/>
            <person name="Welchert J."/>
            <person name="Wing R.A."/>
        </authorList>
    </citation>
    <scope>NUCLEOTIDE SEQUENCE [LARGE SCALE GENOMIC DNA]</scope>
</reference>
<dbReference type="Gene3D" id="1.10.8.430">
    <property type="entry name" value="Helical domain of apoptotic protease-activating factors"/>
    <property type="match status" value="1"/>
</dbReference>
<dbReference type="GO" id="GO:0042742">
    <property type="term" value="P:defense response to bacterium"/>
    <property type="evidence" value="ECO:0007669"/>
    <property type="project" value="UniProtKB-ARBA"/>
</dbReference>
<feature type="domain" description="Disease resistance R13L4/SHOC-2-like LRR" evidence="10">
    <location>
        <begin position="809"/>
        <end position="918"/>
    </location>
</feature>
<evidence type="ECO:0000259" key="7">
    <source>
        <dbReference type="Pfam" id="PF00931"/>
    </source>
</evidence>
<dbReference type="Gene3D" id="1.20.5.4130">
    <property type="match status" value="1"/>
</dbReference>
<dbReference type="InterPro" id="IPR041118">
    <property type="entry name" value="Rx_N"/>
</dbReference>
<evidence type="ECO:0000256" key="1">
    <source>
        <dbReference type="ARBA" id="ARBA00008894"/>
    </source>
</evidence>
<keyword evidence="3" id="KW-0677">Repeat</keyword>
<protein>
    <recommendedName>
        <fullName evidence="13">Pib variant protein</fullName>
    </recommendedName>
</protein>
<dbReference type="PANTHER" id="PTHR23155">
    <property type="entry name" value="DISEASE RESISTANCE PROTEIN RP"/>
    <property type="match status" value="1"/>
</dbReference>
<keyword evidence="5" id="KW-0611">Plant defense</keyword>
<evidence type="ECO:0000256" key="2">
    <source>
        <dbReference type="ARBA" id="ARBA00022614"/>
    </source>
</evidence>
<evidence type="ECO:0000256" key="5">
    <source>
        <dbReference type="ARBA" id="ARBA00022821"/>
    </source>
</evidence>
<dbReference type="Pfam" id="PF00931">
    <property type="entry name" value="NB-ARC"/>
    <property type="match status" value="2"/>
</dbReference>
<dbReference type="Pfam" id="PF23598">
    <property type="entry name" value="LRR_14"/>
    <property type="match status" value="2"/>
</dbReference>
<dbReference type="InterPro" id="IPR036388">
    <property type="entry name" value="WH-like_DNA-bd_sf"/>
</dbReference>
<feature type="domain" description="Disease resistance protein winged helix" evidence="9">
    <location>
        <begin position="686"/>
        <end position="759"/>
    </location>
</feature>
<dbReference type="HOGENOM" id="CLU_000837_14_1_1"/>
<dbReference type="InterPro" id="IPR042197">
    <property type="entry name" value="Apaf_helical"/>
</dbReference>
<dbReference type="GO" id="GO:0002758">
    <property type="term" value="P:innate immune response-activating signaling pathway"/>
    <property type="evidence" value="ECO:0007669"/>
    <property type="project" value="UniProtKB-ARBA"/>
</dbReference>
<accession>A0A0E0K6X4</accession>
<evidence type="ECO:0000259" key="8">
    <source>
        <dbReference type="Pfam" id="PF18052"/>
    </source>
</evidence>
<dbReference type="OMA" id="CLCATCC"/>
<dbReference type="AlphaFoldDB" id="A0A0E0K6X4"/>
<dbReference type="CDD" id="cd14798">
    <property type="entry name" value="RX-CC_like"/>
    <property type="match status" value="1"/>
</dbReference>
<dbReference type="InterPro" id="IPR055414">
    <property type="entry name" value="LRR_R13L4/SHOC2-like"/>
</dbReference>
<dbReference type="FunFam" id="1.10.10.10:FF:000322">
    <property type="entry name" value="Probable disease resistance protein At1g63360"/>
    <property type="match status" value="1"/>
</dbReference>
<evidence type="ECO:0000259" key="9">
    <source>
        <dbReference type="Pfam" id="PF23559"/>
    </source>
</evidence>
<dbReference type="Gene3D" id="3.40.50.300">
    <property type="entry name" value="P-loop containing nucleotide triphosphate hydrolases"/>
    <property type="match status" value="2"/>
</dbReference>
<dbReference type="eggNOG" id="KOG4658">
    <property type="taxonomic scope" value="Eukaryota"/>
</dbReference>
<dbReference type="InterPro" id="IPR044974">
    <property type="entry name" value="Disease_R_plants"/>
</dbReference>
<evidence type="ECO:0008006" key="13">
    <source>
        <dbReference type="Google" id="ProtNLM"/>
    </source>
</evidence>
<organism evidence="11">
    <name type="scientific">Oryza punctata</name>
    <name type="common">Red rice</name>
    <dbReference type="NCBI Taxonomy" id="4537"/>
    <lineage>
        <taxon>Eukaryota</taxon>
        <taxon>Viridiplantae</taxon>
        <taxon>Streptophyta</taxon>
        <taxon>Embryophyta</taxon>
        <taxon>Tracheophyta</taxon>
        <taxon>Spermatophyta</taxon>
        <taxon>Magnoliopsida</taxon>
        <taxon>Liliopsida</taxon>
        <taxon>Poales</taxon>
        <taxon>Poaceae</taxon>
        <taxon>BOP clade</taxon>
        <taxon>Oryzoideae</taxon>
        <taxon>Oryzeae</taxon>
        <taxon>Oryzinae</taxon>
        <taxon>Oryza</taxon>
    </lineage>
</organism>
<sequence length="1259" mass="142674">MEATVLSVGKSVLNGALGYAKSAFAEEVAFQLGIQKDHTFIADELEMMRPFIMEAHEEQDNSKVVKTWVKQVRDTAYDVEDSLQDFAVHLKRPSWWRFPCTLLERRRVAKQMKELRNKVEDVSQRNVRYHLIKGSGSKATITSAEQSSVIAAAIFGIDDARRAAKQDNQRADLVQLINKEDQDLKVIAVWGTSGDMGQTTIIRTAYENPDVQIRFPCRAWVRVMHPFSPRDFVQSLVNQLHATQGVEALLEKEKTEQDLAKEFNECVNDRRCLIVLNDLSTIEEWDQVKKCFQNCKKGSRIIVSSTQVEVASLCAGQESQASEIKQLSANQTLYAFYDKGSQNGEDSMKPVSISDVATTSTNNHTVAHGEIMDDQSMDADEKKVIRKSLTRNRTSAGASEESQVIGREKEISEIIDLVLNDDSQQVQVISVWGMGGLGKTTLVGGVYQCSKLSDKFDKYVFVTIMRPFNLVELLRSLAGQLHKGSSTKEELLENRVSSKKSLASMEVDQLTDQLKRLLEKKSCLIVLDDFSDTSEWDQIKPMLFPLLEKTSRIIVTTRKENIANHCSGNNGTLHNLQVLKPNDALCLLSEKVFEKATYLDEQKNPELVKEAKQILKKCDGLPLAIVVIGGFLANRPKTPEEWRKLNENINAELEMNPELGMIRTVLEKSYDGLPYHLKSCFLYLSIFPEDQIISRRRLVHRWAAEGYSTAAHGKSAVEIANDYFMELKNRSMILPFQQSAHSRKSIDSCKVHDLMRDIAISKSTEENLVFRMEEGCSSHIHGAIRHLAISSNWKGDKNEFEGIVDLSRIRSLSLFGEWKPFFVSGKMRFIRVLDFEGARYRYQLQYHHLDQIWKLIHLKFLSLRGCRGIDLLPNLLGNLRQLQMLDIRDTSVKALPKTIIKLQKLQYIHAGRKTDYVPTKDDLMERCCKVGCLCATCCLPLLWDIEGPLHKALTRRDACTFACCVQFPSLMMGVYEEEGAMVPRGIRKLKDLHTLRDVNVGRGNAVLRDIEMLTGLHKLGVAGINKKNGQAFRLAISKLRKLESLSVSSAGIPGLCGCLDDISSPPENLQSLKLYGSLKTLPKWIKELQHLVKLKLVGARLLEHDVAMKFLGELPKLEILVISPFQGEEFHFKSPQTGTVFGSLRVLKLAGLWGIKSVKFEKGTMLKLELLQVKGQTENEIGNEFRFSGLEFLQNIKEVQLSVSLTMDREWIRVLRAEGVRDYKNYVEQEARRKEGELMKTIREQLARNPNQPILTELH</sequence>
<dbReference type="Gene3D" id="1.10.10.10">
    <property type="entry name" value="Winged helix-like DNA-binding domain superfamily/Winged helix DNA-binding domain"/>
    <property type="match status" value="1"/>
</dbReference>
<name>A0A0E0K6X4_ORYPU</name>
<dbReference type="Gene3D" id="3.80.10.10">
    <property type="entry name" value="Ribonuclease Inhibitor"/>
    <property type="match status" value="2"/>
</dbReference>
<dbReference type="InterPro" id="IPR002182">
    <property type="entry name" value="NB-ARC"/>
</dbReference>
<dbReference type="GO" id="GO:0009626">
    <property type="term" value="P:plant-type hypersensitive response"/>
    <property type="evidence" value="ECO:0007669"/>
    <property type="project" value="UniProtKB-ARBA"/>
</dbReference>
<keyword evidence="2" id="KW-0433">Leucine-rich repeat</keyword>
<dbReference type="Gramene" id="OPUNC02G34580.1">
    <property type="protein sequence ID" value="OPUNC02G34580.1"/>
    <property type="gene ID" value="OPUNC02G34580"/>
</dbReference>
<dbReference type="GO" id="GO:0043531">
    <property type="term" value="F:ADP binding"/>
    <property type="evidence" value="ECO:0007669"/>
    <property type="project" value="InterPro"/>
</dbReference>
<dbReference type="SUPFAM" id="SSF52058">
    <property type="entry name" value="L domain-like"/>
    <property type="match status" value="1"/>
</dbReference>
<feature type="domain" description="Disease resistance R13L4/SHOC-2-like LRR" evidence="10">
    <location>
        <begin position="970"/>
        <end position="1207"/>
    </location>
</feature>
<proteinExistence type="inferred from homology"/>
<comment type="similarity">
    <text evidence="1">Belongs to the disease resistance NB-LRR family.</text>
</comment>
<evidence type="ECO:0000256" key="3">
    <source>
        <dbReference type="ARBA" id="ARBA00022737"/>
    </source>
</evidence>
<dbReference type="PRINTS" id="PR00364">
    <property type="entry name" value="DISEASERSIST"/>
</dbReference>
<dbReference type="PANTHER" id="PTHR23155:SF1114">
    <property type="entry name" value="OS02G0475500 PROTEIN"/>
    <property type="match status" value="1"/>
</dbReference>
<dbReference type="STRING" id="4537.A0A0E0K6X4"/>
<evidence type="ECO:0000313" key="11">
    <source>
        <dbReference type="EnsemblPlants" id="OPUNC02G34580.1"/>
    </source>
</evidence>
<evidence type="ECO:0000256" key="6">
    <source>
        <dbReference type="ARBA" id="ARBA00023054"/>
    </source>
</evidence>